<dbReference type="NCBIfam" id="NF007714">
    <property type="entry name" value="PRK10410.1-2"/>
    <property type="match status" value="1"/>
</dbReference>
<dbReference type="PANTHER" id="PTHR43847:SF1">
    <property type="entry name" value="BLL3993 PROTEIN"/>
    <property type="match status" value="1"/>
</dbReference>
<reference evidence="6 7" key="1">
    <citation type="submission" date="2013-04" db="EMBL/GenBank/DDBJ databases">
        <title>The Genome Sequence of Treponema medium ATCC 700293.</title>
        <authorList>
            <consortium name="The Broad Institute Genomics Platform"/>
            <person name="Earl A."/>
            <person name="Ward D."/>
            <person name="Feldgarden M."/>
            <person name="Gevers D."/>
            <person name="Leonetti C."/>
            <person name="Blanton J.M."/>
            <person name="Dewhirst F.E."/>
            <person name="Izard J."/>
            <person name="Walker B."/>
            <person name="Young S."/>
            <person name="Zeng Q."/>
            <person name="Gargeya S."/>
            <person name="Fitzgerald M."/>
            <person name="Haas B."/>
            <person name="Abouelleil A."/>
            <person name="Allen A.W."/>
            <person name="Alvarado L."/>
            <person name="Arachchi H.M."/>
            <person name="Berlin A.M."/>
            <person name="Chapman S.B."/>
            <person name="Gainer-Dewar J."/>
            <person name="Goldberg J."/>
            <person name="Griggs A."/>
            <person name="Gujja S."/>
            <person name="Hansen M."/>
            <person name="Howarth C."/>
            <person name="Imamovic A."/>
            <person name="Ireland A."/>
            <person name="Larimer J."/>
            <person name="McCowan C."/>
            <person name="Murphy C."/>
            <person name="Pearson M."/>
            <person name="Poon T.W."/>
            <person name="Priest M."/>
            <person name="Roberts A."/>
            <person name="Saif S."/>
            <person name="Shea T."/>
            <person name="Sisk P."/>
            <person name="Sykes S."/>
            <person name="Wortman J."/>
            <person name="Nusbaum C."/>
            <person name="Birren B."/>
        </authorList>
    </citation>
    <scope>NUCLEOTIDE SEQUENCE [LARGE SCALE GENOMIC DNA]</scope>
    <source>
        <strain evidence="6 7">ATCC 700293</strain>
    </source>
</reference>
<feature type="transmembrane region" description="Helical" evidence="5">
    <location>
        <begin position="214"/>
        <end position="232"/>
    </location>
</feature>
<accession>A0AA87TEY1</accession>
<dbReference type="Pfam" id="PF11756">
    <property type="entry name" value="YgbA_NO"/>
    <property type="match status" value="1"/>
</dbReference>
<dbReference type="Pfam" id="PF04191">
    <property type="entry name" value="PEMT"/>
    <property type="match status" value="1"/>
</dbReference>
<dbReference type="InterPro" id="IPR020483">
    <property type="entry name" value="Uncharacterised_YgbA"/>
</dbReference>
<name>A0AA87TEY1_TREMD</name>
<dbReference type="Proteomes" id="UP000014634">
    <property type="component" value="Unassembled WGS sequence"/>
</dbReference>
<keyword evidence="4 5" id="KW-0472">Membrane</keyword>
<dbReference type="PANTHER" id="PTHR43847">
    <property type="entry name" value="BLL3993 PROTEIN"/>
    <property type="match status" value="1"/>
</dbReference>
<dbReference type="Gene3D" id="1.20.120.1630">
    <property type="match status" value="1"/>
</dbReference>
<keyword evidence="2 5" id="KW-0812">Transmembrane</keyword>
<evidence type="ECO:0000313" key="7">
    <source>
        <dbReference type="Proteomes" id="UP000014634"/>
    </source>
</evidence>
<evidence type="ECO:0000256" key="1">
    <source>
        <dbReference type="ARBA" id="ARBA00004127"/>
    </source>
</evidence>
<comment type="subcellular location">
    <subcellularLocation>
        <location evidence="1">Endomembrane system</location>
        <topology evidence="1">Multi-pass membrane protein</topology>
    </subcellularLocation>
</comment>
<dbReference type="AlphaFoldDB" id="A0AA87TEY1"/>
<keyword evidence="3 5" id="KW-1133">Transmembrane helix</keyword>
<comment type="caution">
    <text evidence="6">The sequence shown here is derived from an EMBL/GenBank/DDBJ whole genome shotgun (WGS) entry which is preliminary data.</text>
</comment>
<evidence type="ECO:0000313" key="6">
    <source>
        <dbReference type="EMBL" id="EPF28967.1"/>
    </source>
</evidence>
<dbReference type="InterPro" id="IPR007318">
    <property type="entry name" value="Phopholipid_MeTrfase"/>
</dbReference>
<evidence type="ECO:0000256" key="2">
    <source>
        <dbReference type="ARBA" id="ARBA00022692"/>
    </source>
</evidence>
<evidence type="ECO:0000256" key="4">
    <source>
        <dbReference type="ARBA" id="ARBA00023136"/>
    </source>
</evidence>
<dbReference type="GO" id="GO:0012505">
    <property type="term" value="C:endomembrane system"/>
    <property type="evidence" value="ECO:0007669"/>
    <property type="project" value="UniProtKB-SubCell"/>
</dbReference>
<dbReference type="InterPro" id="IPR052527">
    <property type="entry name" value="Metal_cation-efflux_comp"/>
</dbReference>
<feature type="transmembrane region" description="Helical" evidence="5">
    <location>
        <begin position="238"/>
        <end position="256"/>
    </location>
</feature>
<protein>
    <recommendedName>
        <fullName evidence="8">Isoprenylcysteine carboxyl methyltransferase</fullName>
    </recommendedName>
</protein>
<sequence>MHKMAIEDEIRLVDSMIDLYAAAHRHDLPKSDSKVIETAVPDAEVLKAYTHKRIEQCRYRGKQEKPFCNVCPVHCYKPEMRQQIRAVMRYSGPRMLFRHPILSMQHLIGTIRSKKEAKDTEMKTTEQEHLPVTGVGPVCVAIMIAFTVAGIAAIKFDIFTSGDIHSAIIAIIFIIAGILCIAGGIVLWCAAVFGSRIDTKIKANQLATDGVYALVRNPIYSAFLFICTGALLFCRNWYVLMLPPLFWLYLTIFMKLTEEQWLAERFGDEYTAYCKRVNRFIPWKK</sequence>
<feature type="transmembrane region" description="Helical" evidence="5">
    <location>
        <begin position="166"/>
        <end position="193"/>
    </location>
</feature>
<evidence type="ECO:0000256" key="3">
    <source>
        <dbReference type="ARBA" id="ARBA00022989"/>
    </source>
</evidence>
<proteinExistence type="predicted"/>
<evidence type="ECO:0008006" key="8">
    <source>
        <dbReference type="Google" id="ProtNLM"/>
    </source>
</evidence>
<feature type="transmembrane region" description="Helical" evidence="5">
    <location>
        <begin position="132"/>
        <end position="154"/>
    </location>
</feature>
<gene>
    <name evidence="6" type="ORF">HMPREF9195_01209</name>
</gene>
<evidence type="ECO:0000256" key="5">
    <source>
        <dbReference type="SAM" id="Phobius"/>
    </source>
</evidence>
<organism evidence="6 7">
    <name type="scientific">Treponema medium ATCC 700293</name>
    <dbReference type="NCBI Taxonomy" id="1125700"/>
    <lineage>
        <taxon>Bacteria</taxon>
        <taxon>Pseudomonadati</taxon>
        <taxon>Spirochaetota</taxon>
        <taxon>Spirochaetia</taxon>
        <taxon>Spirochaetales</taxon>
        <taxon>Treponemataceae</taxon>
        <taxon>Treponema</taxon>
    </lineage>
</organism>
<dbReference type="EMBL" id="ATFE01000008">
    <property type="protein sequence ID" value="EPF28967.1"/>
    <property type="molecule type" value="Genomic_DNA"/>
</dbReference>